<feature type="domain" description="Caspase family p20" evidence="6">
    <location>
        <begin position="145"/>
        <end position="274"/>
    </location>
</feature>
<dbReference type="InterPro" id="IPR015917">
    <property type="entry name" value="Pept_C14A"/>
</dbReference>
<feature type="active site" evidence="2">
    <location>
        <position position="270"/>
    </location>
</feature>
<dbReference type="PROSITE" id="PS50208">
    <property type="entry name" value="CASPASE_P20"/>
    <property type="match status" value="1"/>
</dbReference>
<accession>A0A1W6JGU8</accession>
<dbReference type="SMART" id="SM00115">
    <property type="entry name" value="CASc"/>
    <property type="match status" value="1"/>
</dbReference>
<dbReference type="InterPro" id="IPR011029">
    <property type="entry name" value="DEATH-like_dom_sf"/>
</dbReference>
<dbReference type="InterPro" id="IPR001309">
    <property type="entry name" value="Pept_C14_p20"/>
</dbReference>
<dbReference type="Pfam" id="PF00656">
    <property type="entry name" value="Peptidase_C14"/>
    <property type="match status" value="1"/>
</dbReference>
<dbReference type="PRINTS" id="PR00376">
    <property type="entry name" value="IL1BCENZYME"/>
</dbReference>
<dbReference type="SUPFAM" id="SSF47986">
    <property type="entry name" value="DEATH domain"/>
    <property type="match status" value="1"/>
</dbReference>
<dbReference type="GO" id="GO:0097169">
    <property type="term" value="C:AIM2 inflammasome complex"/>
    <property type="evidence" value="ECO:0007669"/>
    <property type="project" value="TreeGrafter"/>
</dbReference>
<dbReference type="PROSITE" id="PS50209">
    <property type="entry name" value="CARD"/>
    <property type="match status" value="1"/>
</dbReference>
<feature type="compositionally biased region" description="Low complexity" evidence="4">
    <location>
        <begin position="93"/>
        <end position="105"/>
    </location>
</feature>
<dbReference type="GO" id="GO:0072557">
    <property type="term" value="C:IPAF inflammasome complex"/>
    <property type="evidence" value="ECO:0007669"/>
    <property type="project" value="TreeGrafter"/>
</dbReference>
<organism evidence="8">
    <name type="scientific">Totoaba macdonaldi</name>
    <dbReference type="NCBI Taxonomy" id="245095"/>
    <lineage>
        <taxon>Eukaryota</taxon>
        <taxon>Metazoa</taxon>
        <taxon>Chordata</taxon>
        <taxon>Craniata</taxon>
        <taxon>Vertebrata</taxon>
        <taxon>Euteleostomi</taxon>
        <taxon>Actinopterygii</taxon>
        <taxon>Neopterygii</taxon>
        <taxon>Teleostei</taxon>
        <taxon>Neoteleostei</taxon>
        <taxon>Acanthomorphata</taxon>
        <taxon>Eupercaria</taxon>
        <taxon>Sciaenidae</taxon>
        <taxon>Totoaba</taxon>
    </lineage>
</organism>
<dbReference type="InterPro" id="IPR033139">
    <property type="entry name" value="Caspase_cys_AS"/>
</dbReference>
<dbReference type="GO" id="GO:0006508">
    <property type="term" value="P:proteolysis"/>
    <property type="evidence" value="ECO:0007669"/>
    <property type="project" value="InterPro"/>
</dbReference>
<dbReference type="GO" id="GO:0004197">
    <property type="term" value="F:cysteine-type endopeptidase activity"/>
    <property type="evidence" value="ECO:0007669"/>
    <property type="project" value="InterPro"/>
</dbReference>
<name>A0A1W6JGU8_9TELE</name>
<dbReference type="GO" id="GO:0072559">
    <property type="term" value="C:NLRP3 inflammasome complex"/>
    <property type="evidence" value="ECO:0007669"/>
    <property type="project" value="TreeGrafter"/>
</dbReference>
<dbReference type="GO" id="GO:0050727">
    <property type="term" value="P:regulation of inflammatory response"/>
    <property type="evidence" value="ECO:0007669"/>
    <property type="project" value="TreeGrafter"/>
</dbReference>
<dbReference type="SUPFAM" id="SSF52129">
    <property type="entry name" value="Caspase-like"/>
    <property type="match status" value="1"/>
</dbReference>
<dbReference type="InterPro" id="IPR002138">
    <property type="entry name" value="Pept_C14_p10"/>
</dbReference>
<dbReference type="PROSITE" id="PS50207">
    <property type="entry name" value="CASPASE_P10"/>
    <property type="match status" value="1"/>
</dbReference>
<sequence>MAVELTFVRTKFVDKVTKTVIKQLLDDILEDGIINDGEKESIVEENPIRADQARALIDTVKKKGDNASWKLIAHIKRRDGTLYSEVGLSSGQPAPSAAPALAAEPQMKKQESAAVTSTTNTFAKDEAANKDNDEEIYPVTEYSISNRVALLITNIKFDNEQVKNRLGAEKDEKNMEKLLTDLRYEVVKHTNLTGKAIDDAVIDFSKHPKLKETDSVLVVIMSHGKLGTVLGVKTSGDDDEFPIDNIYKHLGSENCPALLDKPKIIIIQACRGGKPGSVIVCDDANSAVLCDDVKQPSPPLPADDDIEEDYLRTHREKDFISLLSSTPGTVSYRHQVYGSFLIQYIAETFEESARKNDIEVLFRKVMKSVKDSAQGTVMQMPTKDRCTLTKPFYFFPGP</sequence>
<evidence type="ECO:0000313" key="8">
    <source>
        <dbReference type="EMBL" id="ARM65445.1"/>
    </source>
</evidence>
<dbReference type="InterPro" id="IPR002398">
    <property type="entry name" value="Pept_C14"/>
</dbReference>
<evidence type="ECO:0000256" key="4">
    <source>
        <dbReference type="SAM" id="MobiDB-lite"/>
    </source>
</evidence>
<feature type="domain" description="Caspase family p10" evidence="5">
    <location>
        <begin position="309"/>
        <end position="396"/>
    </location>
</feature>
<dbReference type="Gene3D" id="1.10.533.10">
    <property type="entry name" value="Death Domain, Fas"/>
    <property type="match status" value="1"/>
</dbReference>
<dbReference type="Pfam" id="PF00619">
    <property type="entry name" value="CARD"/>
    <property type="match status" value="1"/>
</dbReference>
<dbReference type="PROSITE" id="PS01122">
    <property type="entry name" value="CASPASE_CYS"/>
    <property type="match status" value="1"/>
</dbReference>
<comment type="similarity">
    <text evidence="1 3">Belongs to the peptidase C14A family.</text>
</comment>
<protein>
    <submittedName>
        <fullName evidence="8">Caspase 1</fullName>
    </submittedName>
</protein>
<proteinExistence type="evidence at transcript level"/>
<evidence type="ECO:0000256" key="3">
    <source>
        <dbReference type="RuleBase" id="RU003971"/>
    </source>
</evidence>
<evidence type="ECO:0000259" key="5">
    <source>
        <dbReference type="PROSITE" id="PS50207"/>
    </source>
</evidence>
<dbReference type="EMBL" id="KY689034">
    <property type="protein sequence ID" value="ARM65445.1"/>
    <property type="molecule type" value="mRNA"/>
</dbReference>
<feature type="domain" description="CARD" evidence="7">
    <location>
        <begin position="9"/>
        <end position="90"/>
    </location>
</feature>
<dbReference type="PANTHER" id="PTHR47901:SF3">
    <property type="entry name" value="CASPASE-1"/>
    <property type="match status" value="1"/>
</dbReference>
<dbReference type="InterPro" id="IPR001315">
    <property type="entry name" value="CARD"/>
</dbReference>
<dbReference type="PANTHER" id="PTHR47901">
    <property type="entry name" value="CASPASE RECRUITMENT DOMAIN-CONTAINING PROTEIN 18"/>
    <property type="match status" value="1"/>
</dbReference>
<evidence type="ECO:0000259" key="6">
    <source>
        <dbReference type="PROSITE" id="PS50208"/>
    </source>
</evidence>
<dbReference type="SMART" id="SM00114">
    <property type="entry name" value="CARD"/>
    <property type="match status" value="1"/>
</dbReference>
<feature type="region of interest" description="Disordered" evidence="4">
    <location>
        <begin position="87"/>
        <end position="129"/>
    </location>
</feature>
<evidence type="ECO:0000256" key="1">
    <source>
        <dbReference type="ARBA" id="ARBA00010134"/>
    </source>
</evidence>
<evidence type="ECO:0000259" key="7">
    <source>
        <dbReference type="PROSITE" id="PS50209"/>
    </source>
</evidence>
<reference evidence="8" key="1">
    <citation type="submission" date="2017-03" db="EMBL/GenBank/DDBJ databases">
        <title>Evaluation of cytotoxic effect and oxidative stress of Fusarium proliferatum and Fusarium subglutinans in totoaba (Totoaba macdonaldi) hepatocytes.</title>
        <authorList>
            <person name="Angulo C."/>
            <person name="Sanchez V."/>
            <person name="Velazquez-Lizarraga E."/>
            <person name="Reyes-Becerril M."/>
        </authorList>
    </citation>
    <scope>NUCLEOTIDE SEQUENCE</scope>
</reference>
<dbReference type="AlphaFoldDB" id="A0A1W6JGU8"/>
<dbReference type="PIRSF" id="PIRSF038001">
    <property type="entry name" value="Caspase_ICE"/>
    <property type="match status" value="1"/>
</dbReference>
<dbReference type="Gene3D" id="3.40.50.1460">
    <property type="match status" value="1"/>
</dbReference>
<dbReference type="CDD" id="cd00032">
    <property type="entry name" value="CASc"/>
    <property type="match status" value="1"/>
</dbReference>
<feature type="active site" evidence="2">
    <location>
        <position position="223"/>
    </location>
</feature>
<dbReference type="InterPro" id="IPR029030">
    <property type="entry name" value="Caspase-like_dom_sf"/>
</dbReference>
<feature type="compositionally biased region" description="Polar residues" evidence="4">
    <location>
        <begin position="113"/>
        <end position="122"/>
    </location>
</feature>
<dbReference type="InterPro" id="IPR011600">
    <property type="entry name" value="Pept_C14_caspase"/>
</dbReference>
<gene>
    <name evidence="8" type="primary">CASP1</name>
</gene>
<dbReference type="GO" id="GO:0042981">
    <property type="term" value="P:regulation of apoptotic process"/>
    <property type="evidence" value="ECO:0007669"/>
    <property type="project" value="InterPro"/>
</dbReference>
<evidence type="ECO:0000256" key="2">
    <source>
        <dbReference type="PIRSR" id="PIRSR038001-1"/>
    </source>
</evidence>